<reference evidence="2 3" key="1">
    <citation type="submission" date="2024-09" db="EMBL/GenBank/DDBJ databases">
        <title>Floridaenema gen nov. (Aerosakkonemataceae, Aerosakkonematales ord. nov., Cyanobacteria) from benthic tropical and subtropical fresh waters, with the description of four new species.</title>
        <authorList>
            <person name="Moretto J.A."/>
            <person name="Berthold D.E."/>
            <person name="Lefler F.W."/>
            <person name="Huang I.-S."/>
            <person name="Laughinghouse H. IV."/>
        </authorList>
    </citation>
    <scope>NUCLEOTIDE SEQUENCE [LARGE SCALE GENOMIC DNA]</scope>
    <source>
        <strain evidence="2 3">BLCC-F167</strain>
    </source>
</reference>
<evidence type="ECO:0000259" key="1">
    <source>
        <dbReference type="Pfam" id="PF18478"/>
    </source>
</evidence>
<dbReference type="InterPro" id="IPR041375">
    <property type="entry name" value="VapC45_PIN-like"/>
</dbReference>
<keyword evidence="3" id="KW-1185">Reference proteome</keyword>
<dbReference type="RefSeq" id="WP_413255568.1">
    <property type="nucleotide sequence ID" value="NZ_JBHFNT010000081.1"/>
</dbReference>
<sequence>MSKAKKPIFYIDRALGKKYVADGLRNAGANVEIHDDHFPQDALDTEWLPEVSRRGWIILTKDDAIGRNILEQIAVASSNAKVFVLTLGNSTGEEMANAFTQALEKMENFAQSNQPPFIAKVNKQGQVRMWQKSKDLLKLLP</sequence>
<comment type="caution">
    <text evidence="2">The sequence shown here is derived from an EMBL/GenBank/DDBJ whole genome shotgun (WGS) entry which is preliminary data.</text>
</comment>
<dbReference type="Proteomes" id="UP001576780">
    <property type="component" value="Unassembled WGS sequence"/>
</dbReference>
<gene>
    <name evidence="2" type="ORF">ACE1CA_10805</name>
</gene>
<dbReference type="Pfam" id="PF18478">
    <property type="entry name" value="PIN_10"/>
    <property type="match status" value="1"/>
</dbReference>
<proteinExistence type="predicted"/>
<evidence type="ECO:0000313" key="3">
    <source>
        <dbReference type="Proteomes" id="UP001576780"/>
    </source>
</evidence>
<protein>
    <recommendedName>
        <fullName evidence="1">VapC45 PIN like domain-containing protein</fullName>
    </recommendedName>
</protein>
<feature type="domain" description="VapC45 PIN like" evidence="1">
    <location>
        <begin position="7"/>
        <end position="86"/>
    </location>
</feature>
<organism evidence="2 3">
    <name type="scientific">Floridaenema evergladense BLCC-F167</name>
    <dbReference type="NCBI Taxonomy" id="3153639"/>
    <lineage>
        <taxon>Bacteria</taxon>
        <taxon>Bacillati</taxon>
        <taxon>Cyanobacteriota</taxon>
        <taxon>Cyanophyceae</taxon>
        <taxon>Oscillatoriophycideae</taxon>
        <taxon>Aerosakkonematales</taxon>
        <taxon>Aerosakkonemataceae</taxon>
        <taxon>Floridanema</taxon>
        <taxon>Floridanema evergladense</taxon>
    </lineage>
</organism>
<evidence type="ECO:0000313" key="2">
    <source>
        <dbReference type="EMBL" id="MFB2835011.1"/>
    </source>
</evidence>
<dbReference type="EMBL" id="JBHFNT010000081">
    <property type="protein sequence ID" value="MFB2835011.1"/>
    <property type="molecule type" value="Genomic_DNA"/>
</dbReference>
<accession>A0ABV4WIV1</accession>
<name>A0ABV4WIV1_9CYAN</name>